<dbReference type="GeneID" id="42865481"/>
<evidence type="ECO:0000313" key="2">
    <source>
        <dbReference type="EMBL" id="EEP20725.1"/>
    </source>
</evidence>
<dbReference type="Proteomes" id="UP000006408">
    <property type="component" value="Unassembled WGS sequence"/>
</dbReference>
<dbReference type="HOGENOM" id="CLU_060527_0_0_11"/>
<proteinExistence type="predicted"/>
<protein>
    <recommendedName>
        <fullName evidence="4">EbhA</fullName>
    </recommendedName>
</protein>
<keyword evidence="1" id="KW-0812">Transmembrane</keyword>
<sequence>MSEKNAEESTSKSKTKRIILCGLAAVLIVAVICSWWFLYQSPYNDAVAEYETAVEKVQAKNDNLDAAITDINAVVKGGEKPLDEKTMESAKQAIDTAKKTKHEIGDRPTKISEIRSRTQELSKPLDYQSVTDDLKSRQKELENSILQMKQVTNPNEEFVVTRLKTVPTVTGIKAATEDNDPNGKLHKSGGYTSAVFFCSSNVDQSVLFYDDILENGTDCGGSVEVYETAEAAEKRNDYLGAFDGGILSSGSHTVIGTVVVRTSNELNATKQKTLTDDVISALTQLQ</sequence>
<dbReference type="eggNOG" id="ENOG5032SZQ">
    <property type="taxonomic scope" value="Bacteria"/>
</dbReference>
<dbReference type="AlphaFoldDB" id="C4FG29"/>
<gene>
    <name evidence="2" type="ORF">BIFANG_03294</name>
</gene>
<evidence type="ECO:0008006" key="4">
    <source>
        <dbReference type="Google" id="ProtNLM"/>
    </source>
</evidence>
<reference evidence="2" key="1">
    <citation type="submission" date="2009-04" db="EMBL/GenBank/DDBJ databases">
        <authorList>
            <person name="Weinstock G."/>
            <person name="Sodergren E."/>
            <person name="Clifton S."/>
            <person name="Fulton L."/>
            <person name="Fulton B."/>
            <person name="Courtney L."/>
            <person name="Fronick C."/>
            <person name="Harrison M."/>
            <person name="Strong C."/>
            <person name="Farmer C."/>
            <person name="Delahaunty K."/>
            <person name="Markovic C."/>
            <person name="Hall O."/>
            <person name="Minx P."/>
            <person name="Tomlinson C."/>
            <person name="Mitreva M."/>
            <person name="Nelson J."/>
            <person name="Hou S."/>
            <person name="Wollam A."/>
            <person name="Pepin K.H."/>
            <person name="Johnson M."/>
            <person name="Bhonagiri V."/>
            <person name="Nash W.E."/>
            <person name="Warren W."/>
            <person name="Chinwalla A."/>
            <person name="Mardis E.R."/>
            <person name="Wilson R.K."/>
        </authorList>
    </citation>
    <scope>NUCLEOTIDE SEQUENCE [LARGE SCALE GENOMIC DNA]</scope>
    <source>
        <strain evidence="2">DSM 20098</strain>
    </source>
</reference>
<organism evidence="2 3">
    <name type="scientific">Bifidobacterium angulatum DSM 20098 = JCM 7096</name>
    <dbReference type="NCBI Taxonomy" id="518635"/>
    <lineage>
        <taxon>Bacteria</taxon>
        <taxon>Bacillati</taxon>
        <taxon>Actinomycetota</taxon>
        <taxon>Actinomycetes</taxon>
        <taxon>Bifidobacteriales</taxon>
        <taxon>Bifidobacteriaceae</taxon>
        <taxon>Bifidobacterium</taxon>
    </lineage>
</organism>
<dbReference type="EMBL" id="ABYS02000009">
    <property type="protein sequence ID" value="EEP20725.1"/>
    <property type="molecule type" value="Genomic_DNA"/>
</dbReference>
<comment type="caution">
    <text evidence="2">The sequence shown here is derived from an EMBL/GenBank/DDBJ whole genome shotgun (WGS) entry which is preliminary data.</text>
</comment>
<keyword evidence="1" id="KW-0472">Membrane</keyword>
<evidence type="ECO:0000256" key="1">
    <source>
        <dbReference type="SAM" id="Phobius"/>
    </source>
</evidence>
<feature type="transmembrane region" description="Helical" evidence="1">
    <location>
        <begin position="18"/>
        <end position="38"/>
    </location>
</feature>
<evidence type="ECO:0000313" key="3">
    <source>
        <dbReference type="Proteomes" id="UP000006408"/>
    </source>
</evidence>
<keyword evidence="1" id="KW-1133">Transmembrane helix</keyword>
<dbReference type="KEGG" id="bang:BBAG_1156"/>
<name>C4FG29_9BIFI</name>
<dbReference type="PATRIC" id="fig|518635.17.peg.1193"/>
<keyword evidence="3" id="KW-1185">Reference proteome</keyword>
<dbReference type="RefSeq" id="WP_003826938.1">
    <property type="nucleotide sequence ID" value="NZ_AP012322.1"/>
</dbReference>
<accession>C4FG29</accession>